<evidence type="ECO:0000256" key="4">
    <source>
        <dbReference type="ARBA" id="ARBA00022517"/>
    </source>
</evidence>
<dbReference type="EC" id="3.6.4.13" evidence="3"/>
<name>A0A1B8GJQ9_9PEZI</name>
<evidence type="ECO:0000256" key="5">
    <source>
        <dbReference type="ARBA" id="ARBA00022741"/>
    </source>
</evidence>
<comment type="subcellular location">
    <subcellularLocation>
        <location evidence="2">Nucleus</location>
    </subcellularLocation>
</comment>
<evidence type="ECO:0000256" key="7">
    <source>
        <dbReference type="ARBA" id="ARBA00022806"/>
    </source>
</evidence>
<evidence type="ECO:0000256" key="13">
    <source>
        <dbReference type="PROSITE-ProRule" id="PRU00552"/>
    </source>
</evidence>
<keyword evidence="5" id="KW-0547">Nucleotide-binding</keyword>
<dbReference type="SUPFAM" id="SSF52540">
    <property type="entry name" value="P-loop containing nucleoside triphosphate hydrolases"/>
    <property type="match status" value="2"/>
</dbReference>
<dbReference type="InterPro" id="IPR014001">
    <property type="entry name" value="Helicase_ATP-bd"/>
</dbReference>
<keyword evidence="19" id="KW-1185">Reference proteome</keyword>
<keyword evidence="9" id="KW-0694">RNA-binding</keyword>
<comment type="catalytic activity">
    <reaction evidence="12">
        <text>ATP + H2O = ADP + phosphate + H(+)</text>
        <dbReference type="Rhea" id="RHEA:13065"/>
        <dbReference type="ChEBI" id="CHEBI:15377"/>
        <dbReference type="ChEBI" id="CHEBI:15378"/>
        <dbReference type="ChEBI" id="CHEBI:30616"/>
        <dbReference type="ChEBI" id="CHEBI:43474"/>
        <dbReference type="ChEBI" id="CHEBI:456216"/>
        <dbReference type="EC" id="3.6.4.13"/>
    </reaction>
</comment>
<dbReference type="PROSITE" id="PS51194">
    <property type="entry name" value="HELICASE_CTER"/>
    <property type="match status" value="1"/>
</dbReference>
<evidence type="ECO:0000256" key="11">
    <source>
        <dbReference type="ARBA" id="ARBA00038041"/>
    </source>
</evidence>
<organism evidence="18 19">
    <name type="scientific">Pseudogymnoascus verrucosus</name>
    <dbReference type="NCBI Taxonomy" id="342668"/>
    <lineage>
        <taxon>Eukaryota</taxon>
        <taxon>Fungi</taxon>
        <taxon>Dikarya</taxon>
        <taxon>Ascomycota</taxon>
        <taxon>Pezizomycotina</taxon>
        <taxon>Leotiomycetes</taxon>
        <taxon>Thelebolales</taxon>
        <taxon>Thelebolaceae</taxon>
        <taxon>Pseudogymnoascus</taxon>
    </lineage>
</organism>
<keyword evidence="7 18" id="KW-0347">Helicase</keyword>
<reference evidence="18 19" key="1">
    <citation type="submission" date="2016-03" db="EMBL/GenBank/DDBJ databases">
        <title>Comparative genomics of Pseudogymnoascus destructans, the fungus causing white-nose syndrome of bats.</title>
        <authorList>
            <person name="Palmer J.M."/>
            <person name="Drees K.P."/>
            <person name="Foster J.T."/>
            <person name="Lindner D.L."/>
        </authorList>
    </citation>
    <scope>NUCLEOTIDE SEQUENCE [LARGE SCALE GENOMIC DNA]</scope>
    <source>
        <strain evidence="18 19">UAMH 10579</strain>
    </source>
</reference>
<proteinExistence type="inferred from homology"/>
<dbReference type="InterPro" id="IPR011545">
    <property type="entry name" value="DEAD/DEAH_box_helicase_dom"/>
</dbReference>
<evidence type="ECO:0000256" key="9">
    <source>
        <dbReference type="ARBA" id="ARBA00022884"/>
    </source>
</evidence>
<dbReference type="GO" id="GO:0042254">
    <property type="term" value="P:ribosome biogenesis"/>
    <property type="evidence" value="ECO:0007669"/>
    <property type="project" value="UniProtKB-KW"/>
</dbReference>
<feature type="short sequence motif" description="Q motif" evidence="13">
    <location>
        <begin position="71"/>
        <end position="99"/>
    </location>
</feature>
<dbReference type="GO" id="GO:0003724">
    <property type="term" value="F:RNA helicase activity"/>
    <property type="evidence" value="ECO:0007669"/>
    <property type="project" value="UniProtKB-EC"/>
</dbReference>
<dbReference type="SMART" id="SM00487">
    <property type="entry name" value="DEXDc"/>
    <property type="match status" value="1"/>
</dbReference>
<dbReference type="GO" id="GO:0005524">
    <property type="term" value="F:ATP binding"/>
    <property type="evidence" value="ECO:0007669"/>
    <property type="project" value="UniProtKB-KW"/>
</dbReference>
<feature type="domain" description="Helicase C-terminal" evidence="16">
    <location>
        <begin position="290"/>
        <end position="531"/>
    </location>
</feature>
<dbReference type="GO" id="GO:0016787">
    <property type="term" value="F:hydrolase activity"/>
    <property type="evidence" value="ECO:0007669"/>
    <property type="project" value="UniProtKB-KW"/>
</dbReference>
<dbReference type="Pfam" id="PF00271">
    <property type="entry name" value="Helicase_C"/>
    <property type="match status" value="2"/>
</dbReference>
<dbReference type="InterPro" id="IPR027417">
    <property type="entry name" value="P-loop_NTPase"/>
</dbReference>
<evidence type="ECO:0000256" key="2">
    <source>
        <dbReference type="ARBA" id="ARBA00004123"/>
    </source>
</evidence>
<evidence type="ECO:0000259" key="15">
    <source>
        <dbReference type="PROSITE" id="PS51192"/>
    </source>
</evidence>
<dbReference type="InterPro" id="IPR050079">
    <property type="entry name" value="DEAD_box_RNA_helicase"/>
</dbReference>
<reference evidence="19" key="2">
    <citation type="journal article" date="2018" name="Nat. Commun.">
        <title>Extreme sensitivity to ultraviolet light in the fungal pathogen causing white-nose syndrome of bats.</title>
        <authorList>
            <person name="Palmer J.M."/>
            <person name="Drees K.P."/>
            <person name="Foster J.T."/>
            <person name="Lindner D.L."/>
        </authorList>
    </citation>
    <scope>NUCLEOTIDE SEQUENCE [LARGE SCALE GENOMIC DNA]</scope>
    <source>
        <strain evidence="19">UAMH 10579</strain>
    </source>
</reference>
<sequence length="668" mass="74959">MWGWVSVKYSATSERKKFQITTLHSYLSLQREGRASHLLTTKLNTTATMKRKLDGNDVPAPVEETKTLESNSFADLGLDARLLQAIAKQNFKAPTLVQKKAIPLAIKGRDVLARAKTGSGKTAAYLLPILHAILKQKETSTKPCTAALILVPTRELADQVFKAVELFTSFCAKDVRAINLTQKVSDAVQRSLLADAPDIVVATPARAALNINTSALSLDNLTHLVIDEADLVLSYGYDEDLQNVAKTMRKGVQTILMSATLTSEVDTLKGLFCRDPAVLKLDEQNDEGEEISQYVVKCAEDEKFLLIYVIFKLKLIKGKCIVFVQDIDRCYRLKLFLEQFGIKSCILNSELPVNSRIHVVEEFNKNVYDIIIASDEYEIIGDEEDAPRVQEVEEATPEEPKKAAGDDEMEVDIAESEEVVKEEKPAKKKRKQAKRDKEYGVSRGIDFKNVACVLNFDLPTTSKSYTHRVGRTGRAGQSGMALSFVIPANQYRKHKPTSVESCKHDDEVLAKIIRHQTKKGKEVKPYNFDMKQVEAFRYRMGDALRAVTRIAVREARTRELRQELMKSDKLKRHFEENPEDLHHLRHDGELRAAKVQGHMKHVPSYLMPSGGQKAITGELGFVGIRKESENRIRKARAANKAKGRGAFGSKAKKHDPLKSFRARTKNGK</sequence>
<feature type="compositionally biased region" description="Acidic residues" evidence="14">
    <location>
        <begin position="406"/>
        <end position="417"/>
    </location>
</feature>
<protein>
    <recommendedName>
        <fullName evidence="3">RNA helicase</fullName>
        <ecNumber evidence="3">3.6.4.13</ecNumber>
    </recommendedName>
</protein>
<dbReference type="GeneID" id="28840128"/>
<dbReference type="PROSITE" id="PS51195">
    <property type="entry name" value="Q_MOTIF"/>
    <property type="match status" value="1"/>
</dbReference>
<evidence type="ECO:0000256" key="12">
    <source>
        <dbReference type="ARBA" id="ARBA00047984"/>
    </source>
</evidence>
<dbReference type="RefSeq" id="XP_018129813.2">
    <property type="nucleotide sequence ID" value="XM_018276182.2"/>
</dbReference>
<dbReference type="GO" id="GO:0010467">
    <property type="term" value="P:gene expression"/>
    <property type="evidence" value="ECO:0007669"/>
    <property type="project" value="UniProtKB-ARBA"/>
</dbReference>
<dbReference type="CDD" id="cd17961">
    <property type="entry name" value="DEADc_DDX56"/>
    <property type="match status" value="1"/>
</dbReference>
<dbReference type="CDD" id="cd18787">
    <property type="entry name" value="SF2_C_DEAD"/>
    <property type="match status" value="1"/>
</dbReference>
<feature type="region of interest" description="Disordered" evidence="14">
    <location>
        <begin position="386"/>
        <end position="435"/>
    </location>
</feature>
<dbReference type="STRING" id="342668.A0A1B8GJQ9"/>
<gene>
    <name evidence="18" type="primary">DBP9</name>
    <name evidence="18" type="ORF">VE01_06742</name>
</gene>
<keyword evidence="10" id="KW-0539">Nucleus</keyword>
<dbReference type="PANTHER" id="PTHR47959:SF21">
    <property type="entry name" value="DEAD-BOX HELICASE 56"/>
    <property type="match status" value="1"/>
</dbReference>
<feature type="region of interest" description="Disordered" evidence="14">
    <location>
        <begin position="635"/>
        <end position="668"/>
    </location>
</feature>
<dbReference type="GO" id="GO:0005634">
    <property type="term" value="C:nucleus"/>
    <property type="evidence" value="ECO:0007669"/>
    <property type="project" value="UniProtKB-SubCell"/>
</dbReference>
<keyword evidence="6" id="KW-0378">Hydrolase</keyword>
<evidence type="ECO:0000256" key="14">
    <source>
        <dbReference type="SAM" id="MobiDB-lite"/>
    </source>
</evidence>
<feature type="domain" description="Helicase ATP-binding" evidence="15">
    <location>
        <begin position="102"/>
        <end position="279"/>
    </location>
</feature>
<accession>A0A1B8GJQ9</accession>
<evidence type="ECO:0000259" key="17">
    <source>
        <dbReference type="PROSITE" id="PS51195"/>
    </source>
</evidence>
<dbReference type="SMART" id="SM00490">
    <property type="entry name" value="HELICc"/>
    <property type="match status" value="1"/>
</dbReference>
<comment type="similarity">
    <text evidence="11">Belongs to the DEAD box helicase family. DDX56/DBP9 subfamily.</text>
</comment>
<evidence type="ECO:0000256" key="6">
    <source>
        <dbReference type="ARBA" id="ARBA00022801"/>
    </source>
</evidence>
<dbReference type="InterPro" id="IPR014014">
    <property type="entry name" value="RNA_helicase_DEAD_Q_motif"/>
</dbReference>
<evidence type="ECO:0000313" key="18">
    <source>
        <dbReference type="EMBL" id="OBT96080.2"/>
    </source>
</evidence>
<dbReference type="GO" id="GO:0005829">
    <property type="term" value="C:cytosol"/>
    <property type="evidence" value="ECO:0007669"/>
    <property type="project" value="TreeGrafter"/>
</dbReference>
<dbReference type="Gene3D" id="3.40.50.300">
    <property type="entry name" value="P-loop containing nucleotide triphosphate hydrolases"/>
    <property type="match status" value="2"/>
</dbReference>
<feature type="domain" description="DEAD-box RNA helicase Q" evidence="17">
    <location>
        <begin position="71"/>
        <end position="99"/>
    </location>
</feature>
<evidence type="ECO:0000256" key="8">
    <source>
        <dbReference type="ARBA" id="ARBA00022840"/>
    </source>
</evidence>
<evidence type="ECO:0000256" key="10">
    <source>
        <dbReference type="ARBA" id="ARBA00023242"/>
    </source>
</evidence>
<evidence type="ECO:0000313" key="19">
    <source>
        <dbReference type="Proteomes" id="UP000091956"/>
    </source>
</evidence>
<feature type="compositionally biased region" description="Basic residues" evidence="14">
    <location>
        <begin position="650"/>
        <end position="668"/>
    </location>
</feature>
<dbReference type="EMBL" id="KV460231">
    <property type="protein sequence ID" value="OBT96080.2"/>
    <property type="molecule type" value="Genomic_DNA"/>
</dbReference>
<dbReference type="AlphaFoldDB" id="A0A1B8GJQ9"/>
<dbReference type="Proteomes" id="UP000091956">
    <property type="component" value="Unassembled WGS sequence"/>
</dbReference>
<dbReference type="PANTHER" id="PTHR47959">
    <property type="entry name" value="ATP-DEPENDENT RNA HELICASE RHLE-RELATED"/>
    <property type="match status" value="1"/>
</dbReference>
<dbReference type="GO" id="GO:0003723">
    <property type="term" value="F:RNA binding"/>
    <property type="evidence" value="ECO:0007669"/>
    <property type="project" value="UniProtKB-KW"/>
</dbReference>
<dbReference type="Pfam" id="PF00270">
    <property type="entry name" value="DEAD"/>
    <property type="match status" value="1"/>
</dbReference>
<dbReference type="PROSITE" id="PS51192">
    <property type="entry name" value="HELICASE_ATP_BIND_1"/>
    <property type="match status" value="1"/>
</dbReference>
<dbReference type="InterPro" id="IPR001650">
    <property type="entry name" value="Helicase_C-like"/>
</dbReference>
<evidence type="ECO:0000256" key="1">
    <source>
        <dbReference type="ARBA" id="ARBA00003706"/>
    </source>
</evidence>
<evidence type="ECO:0000256" key="3">
    <source>
        <dbReference type="ARBA" id="ARBA00012552"/>
    </source>
</evidence>
<evidence type="ECO:0000259" key="16">
    <source>
        <dbReference type="PROSITE" id="PS51194"/>
    </source>
</evidence>
<comment type="function">
    <text evidence="1">ATP-binding RNA helicase involved in the biogenesis of 60S ribosomal subunits and is required for the normal formation of 25S and 5.8S rRNAs.</text>
</comment>
<keyword evidence="8" id="KW-0067">ATP-binding</keyword>
<keyword evidence="4" id="KW-0690">Ribosome biogenesis</keyword>